<name>A0A316VCU4_9BASI</name>
<organism evidence="9 10">
    <name type="scientific">Meira miltonrushii</name>
    <dbReference type="NCBI Taxonomy" id="1280837"/>
    <lineage>
        <taxon>Eukaryota</taxon>
        <taxon>Fungi</taxon>
        <taxon>Dikarya</taxon>
        <taxon>Basidiomycota</taxon>
        <taxon>Ustilaginomycotina</taxon>
        <taxon>Exobasidiomycetes</taxon>
        <taxon>Exobasidiales</taxon>
        <taxon>Brachybasidiaceae</taxon>
        <taxon>Meira</taxon>
    </lineage>
</organism>
<evidence type="ECO:0000313" key="10">
    <source>
        <dbReference type="Proteomes" id="UP000245771"/>
    </source>
</evidence>
<dbReference type="GO" id="GO:0050291">
    <property type="term" value="F:sphingosine N-acyltransferase activity"/>
    <property type="evidence" value="ECO:0007669"/>
    <property type="project" value="InterPro"/>
</dbReference>
<comment type="similarity">
    <text evidence="2">Belongs to the sphingosine N-acyltransferase family.</text>
</comment>
<reference evidence="9 10" key="1">
    <citation type="journal article" date="2018" name="Mol. Biol. Evol.">
        <title>Broad Genomic Sampling Reveals a Smut Pathogenic Ancestry of the Fungal Clade Ustilaginomycotina.</title>
        <authorList>
            <person name="Kijpornyongpan T."/>
            <person name="Mondo S.J."/>
            <person name="Barry K."/>
            <person name="Sandor L."/>
            <person name="Lee J."/>
            <person name="Lipzen A."/>
            <person name="Pangilinan J."/>
            <person name="LaButti K."/>
            <person name="Hainaut M."/>
            <person name="Henrissat B."/>
            <person name="Grigoriev I.V."/>
            <person name="Spatafora J.W."/>
            <person name="Aime M.C."/>
        </authorList>
    </citation>
    <scope>NUCLEOTIDE SEQUENCE [LARGE SCALE GENOMIC DNA]</scope>
    <source>
        <strain evidence="9 10">MCA 3882</strain>
    </source>
</reference>
<evidence type="ECO:0000256" key="3">
    <source>
        <dbReference type="ARBA" id="ARBA00022692"/>
    </source>
</evidence>
<dbReference type="InterPro" id="IPR006634">
    <property type="entry name" value="TLC-dom"/>
</dbReference>
<protein>
    <submittedName>
        <fullName evidence="9">Longevity assurance proteins LAG1/LAC1</fullName>
    </submittedName>
</protein>
<dbReference type="EMBL" id="KZ819604">
    <property type="protein sequence ID" value="PWN33375.1"/>
    <property type="molecule type" value="Genomic_DNA"/>
</dbReference>
<accession>A0A316VCU4</accession>
<dbReference type="STRING" id="1280837.A0A316VCU4"/>
<dbReference type="SMART" id="SM00724">
    <property type="entry name" value="TLC"/>
    <property type="match status" value="1"/>
</dbReference>
<feature type="non-terminal residue" evidence="9">
    <location>
        <position position="463"/>
    </location>
</feature>
<keyword evidence="5 6" id="KW-0472">Membrane</keyword>
<proteinExistence type="inferred from homology"/>
<dbReference type="RefSeq" id="XP_025353677.1">
    <property type="nucleotide sequence ID" value="XM_025495786.1"/>
</dbReference>
<feature type="non-terminal residue" evidence="9">
    <location>
        <position position="1"/>
    </location>
</feature>
<dbReference type="AlphaFoldDB" id="A0A316VCU4"/>
<comment type="subcellular location">
    <subcellularLocation>
        <location evidence="1">Membrane</location>
        <topology evidence="1">Multi-pass membrane protein</topology>
    </subcellularLocation>
</comment>
<dbReference type="Proteomes" id="UP000245771">
    <property type="component" value="Unassembled WGS sequence"/>
</dbReference>
<dbReference type="PANTHER" id="PTHR12560">
    <property type="entry name" value="LONGEVITY ASSURANCE FACTOR 1 LAG1"/>
    <property type="match status" value="1"/>
</dbReference>
<dbReference type="GO" id="GO:0046513">
    <property type="term" value="P:ceramide biosynthetic process"/>
    <property type="evidence" value="ECO:0007669"/>
    <property type="project" value="InterPro"/>
</dbReference>
<evidence type="ECO:0000256" key="1">
    <source>
        <dbReference type="ARBA" id="ARBA00004141"/>
    </source>
</evidence>
<keyword evidence="10" id="KW-1185">Reference proteome</keyword>
<keyword evidence="3 6" id="KW-0812">Transmembrane</keyword>
<dbReference type="Pfam" id="PF03798">
    <property type="entry name" value="TRAM_LAG1_CLN8"/>
    <property type="match status" value="1"/>
</dbReference>
<dbReference type="InParanoid" id="A0A316VCU4"/>
<evidence type="ECO:0000256" key="7">
    <source>
        <dbReference type="SAM" id="Phobius"/>
    </source>
</evidence>
<evidence type="ECO:0000256" key="6">
    <source>
        <dbReference type="PROSITE-ProRule" id="PRU00205"/>
    </source>
</evidence>
<evidence type="ECO:0000259" key="8">
    <source>
        <dbReference type="PROSITE" id="PS50922"/>
    </source>
</evidence>
<sequence length="463" mass="53168">ADQSLDRQIQIPLYALLAVLVAHALSGTSSFSLPHLSTHLPHSIQTLLPTWARHLPILAPFATELPNASRNSKFSASPHDSYWTTTGYAGPFRSDAVGFGHPLTALHNLTRACLGLSYEVREEKTYNNFGSSFLPDDLHYRQTYFDRYPWNSWLSQADQEPSFWNRKYEKGFKDVFFVLTGIFVFTVLRALVVRYVLMPIAFYCVPEAKEQRSRAAQLAGERQKRRTCTRFAEQAWVSLWGIFSLTLSLYVASQEPYWTSELALWTEWPFKQMSGLSKFYYLLQTSFWVQQVIVINVEDRRNDHWQMLSHHIVTILLLLGSYVSHFTPMGNVILILMDPCDILLSTAKCLRYAGQQTLCDVFFGLFMLGWIFTRHVLYNRALYSCIATARAKLPEIPGATMKDYWGFRTYNALSLVILLCILQVILCIWLVMIIRVAYRVVTGQGAADTRSDEESDEEIDVQE</sequence>
<dbReference type="GO" id="GO:0016020">
    <property type="term" value="C:membrane"/>
    <property type="evidence" value="ECO:0007669"/>
    <property type="project" value="UniProtKB-SubCell"/>
</dbReference>
<evidence type="ECO:0000313" key="9">
    <source>
        <dbReference type="EMBL" id="PWN33375.1"/>
    </source>
</evidence>
<dbReference type="OrthoDB" id="537032at2759"/>
<feature type="transmembrane region" description="Helical" evidence="7">
    <location>
        <begin position="312"/>
        <end position="336"/>
    </location>
</feature>
<feature type="domain" description="TLC" evidence="8">
    <location>
        <begin position="229"/>
        <end position="442"/>
    </location>
</feature>
<dbReference type="InterPro" id="IPR016439">
    <property type="entry name" value="Lag1/Lac1-like"/>
</dbReference>
<keyword evidence="4 7" id="KW-1133">Transmembrane helix</keyword>
<dbReference type="FunCoup" id="A0A316VCU4">
    <property type="interactions" value="218"/>
</dbReference>
<gene>
    <name evidence="9" type="ORF">FA14DRAFT_106850</name>
</gene>
<evidence type="ECO:0000256" key="2">
    <source>
        <dbReference type="ARBA" id="ARBA00009808"/>
    </source>
</evidence>
<feature type="transmembrane region" description="Helical" evidence="7">
    <location>
        <begin position="412"/>
        <end position="434"/>
    </location>
</feature>
<evidence type="ECO:0000256" key="5">
    <source>
        <dbReference type="ARBA" id="ARBA00023136"/>
    </source>
</evidence>
<feature type="transmembrane region" description="Helical" evidence="7">
    <location>
        <begin position="12"/>
        <end position="33"/>
    </location>
</feature>
<feature type="transmembrane region" description="Helical" evidence="7">
    <location>
        <begin position="231"/>
        <end position="252"/>
    </location>
</feature>
<feature type="transmembrane region" description="Helical" evidence="7">
    <location>
        <begin position="357"/>
        <end position="373"/>
    </location>
</feature>
<evidence type="ECO:0000256" key="4">
    <source>
        <dbReference type="ARBA" id="ARBA00022989"/>
    </source>
</evidence>
<dbReference type="GeneID" id="37017567"/>
<feature type="transmembrane region" description="Helical" evidence="7">
    <location>
        <begin position="175"/>
        <end position="205"/>
    </location>
</feature>
<dbReference type="PROSITE" id="PS50922">
    <property type="entry name" value="TLC"/>
    <property type="match status" value="1"/>
</dbReference>
<dbReference type="PANTHER" id="PTHR12560:SF0">
    <property type="entry name" value="LD18904P"/>
    <property type="match status" value="1"/>
</dbReference>